<reference evidence="6 7" key="1">
    <citation type="submission" date="2024-06" db="EMBL/GenBank/DDBJ databases">
        <authorList>
            <person name="Pan Q."/>
            <person name="Wen M."/>
            <person name="Jouanno E."/>
            <person name="Zahm M."/>
            <person name="Klopp C."/>
            <person name="Cabau C."/>
            <person name="Louis A."/>
            <person name="Berthelot C."/>
            <person name="Parey E."/>
            <person name="Roest Crollius H."/>
            <person name="Montfort J."/>
            <person name="Robinson-Rechavi M."/>
            <person name="Bouchez O."/>
            <person name="Lampietro C."/>
            <person name="Lopez Roques C."/>
            <person name="Donnadieu C."/>
            <person name="Postlethwait J."/>
            <person name="Bobe J."/>
            <person name="Verreycken H."/>
            <person name="Guiguen Y."/>
        </authorList>
    </citation>
    <scope>NUCLEOTIDE SEQUENCE [LARGE SCALE GENOMIC DNA]</scope>
    <source>
        <strain evidence="6">Up_M1</strain>
        <tissue evidence="6">Testis</tissue>
    </source>
</reference>
<dbReference type="PRINTS" id="PR00436">
    <property type="entry name" value="INTERLEUKIN8"/>
</dbReference>
<gene>
    <name evidence="6" type="ORF">UPYG_G00190810</name>
</gene>
<comment type="caution">
    <text evidence="6">The sequence shown here is derived from an EMBL/GenBank/DDBJ whole genome shotgun (WGS) entry which is preliminary data.</text>
</comment>
<feature type="domain" description="Chemokine interleukin-8-like" evidence="5">
    <location>
        <begin position="59"/>
        <end position="120"/>
    </location>
</feature>
<dbReference type="InterPro" id="IPR036048">
    <property type="entry name" value="Interleukin_8-like_sf"/>
</dbReference>
<keyword evidence="4" id="KW-0964">Secreted</keyword>
<dbReference type="PANTHER" id="PTHR12015:SF198">
    <property type="entry name" value="PLATELET BASIC PROTEIN"/>
    <property type="match status" value="1"/>
</dbReference>
<dbReference type="InterPro" id="IPR001811">
    <property type="entry name" value="Chemokine_IL8-like_dom"/>
</dbReference>
<keyword evidence="3" id="KW-0202">Cytokine</keyword>
<evidence type="ECO:0000259" key="5">
    <source>
        <dbReference type="SMART" id="SM00199"/>
    </source>
</evidence>
<evidence type="ECO:0000313" key="6">
    <source>
        <dbReference type="EMBL" id="KAL0979864.1"/>
    </source>
</evidence>
<dbReference type="SMART" id="SM00199">
    <property type="entry name" value="SCY"/>
    <property type="match status" value="1"/>
</dbReference>
<dbReference type="AlphaFoldDB" id="A0ABD0WSS6"/>
<dbReference type="GO" id="GO:0005615">
    <property type="term" value="C:extracellular space"/>
    <property type="evidence" value="ECO:0007669"/>
    <property type="project" value="UniProtKB-KW"/>
</dbReference>
<dbReference type="Pfam" id="PF00048">
    <property type="entry name" value="IL8"/>
    <property type="match status" value="1"/>
</dbReference>
<protein>
    <recommendedName>
        <fullName evidence="5">Chemokine interleukin-8-like domain-containing protein</fullName>
    </recommendedName>
</protein>
<dbReference type="InterPro" id="IPR001089">
    <property type="entry name" value="Chemokine_CXC"/>
</dbReference>
<proteinExistence type="inferred from homology"/>
<dbReference type="PANTHER" id="PTHR12015">
    <property type="entry name" value="SMALL INDUCIBLE CYTOKINE A"/>
    <property type="match status" value="1"/>
</dbReference>
<dbReference type="CDD" id="cd00273">
    <property type="entry name" value="Chemokine_CXC"/>
    <property type="match status" value="1"/>
</dbReference>
<dbReference type="Gene3D" id="2.40.50.40">
    <property type="match status" value="1"/>
</dbReference>
<dbReference type="InterPro" id="IPR039809">
    <property type="entry name" value="Chemokine_b/g/d"/>
</dbReference>
<dbReference type="EMBL" id="JAGEUA010000005">
    <property type="protein sequence ID" value="KAL0979864.1"/>
    <property type="molecule type" value="Genomic_DNA"/>
</dbReference>
<comment type="similarity">
    <text evidence="2">Belongs to the intercrine alpha (chemokine CxC) family.</text>
</comment>
<comment type="subcellular location">
    <subcellularLocation>
        <location evidence="1">Secreted</location>
    </subcellularLocation>
</comment>
<evidence type="ECO:0000256" key="4">
    <source>
        <dbReference type="ARBA" id="ARBA00022525"/>
    </source>
</evidence>
<dbReference type="GO" id="GO:0005125">
    <property type="term" value="F:cytokine activity"/>
    <property type="evidence" value="ECO:0007669"/>
    <property type="project" value="UniProtKB-KW"/>
</dbReference>
<evidence type="ECO:0000313" key="7">
    <source>
        <dbReference type="Proteomes" id="UP001557470"/>
    </source>
</evidence>
<name>A0ABD0WSS6_UMBPY</name>
<evidence type="ECO:0000256" key="2">
    <source>
        <dbReference type="ARBA" id="ARBA00010665"/>
    </source>
</evidence>
<accession>A0ABD0WSS6</accession>
<dbReference type="SUPFAM" id="SSF54117">
    <property type="entry name" value="Interleukin 8-like chemokines"/>
    <property type="match status" value="1"/>
</dbReference>
<dbReference type="PRINTS" id="PR00437">
    <property type="entry name" value="SMALLCYTKCXC"/>
</dbReference>
<keyword evidence="7" id="KW-1185">Reference proteome</keyword>
<evidence type="ECO:0000256" key="3">
    <source>
        <dbReference type="ARBA" id="ARBA00022514"/>
    </source>
</evidence>
<dbReference type="Proteomes" id="UP001557470">
    <property type="component" value="Unassembled WGS sequence"/>
</dbReference>
<evidence type="ECO:0000256" key="1">
    <source>
        <dbReference type="ARBA" id="ARBA00004613"/>
    </source>
</evidence>
<organism evidence="6 7">
    <name type="scientific">Umbra pygmaea</name>
    <name type="common">Eastern mudminnow</name>
    <dbReference type="NCBI Taxonomy" id="75934"/>
    <lineage>
        <taxon>Eukaryota</taxon>
        <taxon>Metazoa</taxon>
        <taxon>Chordata</taxon>
        <taxon>Craniata</taxon>
        <taxon>Vertebrata</taxon>
        <taxon>Euteleostomi</taxon>
        <taxon>Actinopterygii</taxon>
        <taxon>Neopterygii</taxon>
        <taxon>Teleostei</taxon>
        <taxon>Protacanthopterygii</taxon>
        <taxon>Esociformes</taxon>
        <taxon>Umbridae</taxon>
        <taxon>Umbra</taxon>
    </lineage>
</organism>
<dbReference type="InterPro" id="IPR033899">
    <property type="entry name" value="CXC_Chemokine_domain"/>
</dbReference>
<sequence>MTAGKTASRHLASKMAISADLRRLIFKMSFMWQNQWVTLIVCSFLVIYGIPVESFESPGNDCHCIRTSSDFIPRRMVQRLEIRPEGATCRFTEIIITKKNNATVCVTPDAPWIVRLISELQKKNKMKRHAKRSTTEDNLKKM</sequence>